<dbReference type="NCBIfam" id="NF009150">
    <property type="entry name" value="PRK12497.1-3"/>
    <property type="match status" value="1"/>
</dbReference>
<dbReference type="Pfam" id="PF02021">
    <property type="entry name" value="UPF0102"/>
    <property type="match status" value="1"/>
</dbReference>
<dbReference type="CDD" id="cd20736">
    <property type="entry name" value="PoNe_Nuclease"/>
    <property type="match status" value="1"/>
</dbReference>
<comment type="caution">
    <text evidence="3">The sequence shown here is derived from an EMBL/GenBank/DDBJ whole genome shotgun (WGS) entry which is preliminary data.</text>
</comment>
<sequence length="123" mass="13812">MAIHNDRGKDGEVRAAFYLQQAGYEILDANWRAGHDEIDLVASLDGKLIFVEVKCRSNVSFGEPEDFVTLAKQRRLARAANAYITAMSHKGEIRFDIVAVTLQRAAAPVIRHIEDAFWPVNNE</sequence>
<dbReference type="Proteomes" id="UP000240912">
    <property type="component" value="Unassembled WGS sequence"/>
</dbReference>
<evidence type="ECO:0000313" key="4">
    <source>
        <dbReference type="Proteomes" id="UP000240912"/>
    </source>
</evidence>
<gene>
    <name evidence="3" type="ORF">C7T94_00910</name>
</gene>
<dbReference type="RefSeq" id="WP_107212772.1">
    <property type="nucleotide sequence ID" value="NZ_KZ686268.1"/>
</dbReference>
<proteinExistence type="inferred from homology"/>
<dbReference type="PANTHER" id="PTHR34039:SF1">
    <property type="entry name" value="UPF0102 PROTEIN YRAN"/>
    <property type="match status" value="1"/>
</dbReference>
<name>A0A2T3HQI0_9SPHI</name>
<dbReference type="InterPro" id="IPR011856">
    <property type="entry name" value="tRNA_endonuc-like_dom_sf"/>
</dbReference>
<dbReference type="InterPro" id="IPR003509">
    <property type="entry name" value="UPF0102_YraN-like"/>
</dbReference>
<dbReference type="GO" id="GO:0003676">
    <property type="term" value="F:nucleic acid binding"/>
    <property type="evidence" value="ECO:0007669"/>
    <property type="project" value="InterPro"/>
</dbReference>
<dbReference type="EMBL" id="PYLS01000001">
    <property type="protein sequence ID" value="PST84725.1"/>
    <property type="molecule type" value="Genomic_DNA"/>
</dbReference>
<evidence type="ECO:0000256" key="2">
    <source>
        <dbReference type="HAMAP-Rule" id="MF_00048"/>
    </source>
</evidence>
<dbReference type="OrthoDB" id="9802516at2"/>
<dbReference type="HAMAP" id="MF_00048">
    <property type="entry name" value="UPF0102"/>
    <property type="match status" value="1"/>
</dbReference>
<evidence type="ECO:0000256" key="1">
    <source>
        <dbReference type="ARBA" id="ARBA00006738"/>
    </source>
</evidence>
<organism evidence="3 4">
    <name type="scientific">Pedobacter yulinensis</name>
    <dbReference type="NCBI Taxonomy" id="2126353"/>
    <lineage>
        <taxon>Bacteria</taxon>
        <taxon>Pseudomonadati</taxon>
        <taxon>Bacteroidota</taxon>
        <taxon>Sphingobacteriia</taxon>
        <taxon>Sphingobacteriales</taxon>
        <taxon>Sphingobacteriaceae</taxon>
        <taxon>Pedobacter</taxon>
    </lineage>
</organism>
<dbReference type="InterPro" id="IPR011335">
    <property type="entry name" value="Restrct_endonuc-II-like"/>
</dbReference>
<comment type="similarity">
    <text evidence="1 2">Belongs to the UPF0102 family.</text>
</comment>
<dbReference type="Gene3D" id="3.40.1350.10">
    <property type="match status" value="1"/>
</dbReference>
<dbReference type="PANTHER" id="PTHR34039">
    <property type="entry name" value="UPF0102 PROTEIN YRAN"/>
    <property type="match status" value="1"/>
</dbReference>
<keyword evidence="4" id="KW-1185">Reference proteome</keyword>
<dbReference type="AlphaFoldDB" id="A0A2T3HQI0"/>
<reference evidence="3 4" key="1">
    <citation type="submission" date="2018-03" db="EMBL/GenBank/DDBJ databases">
        <authorList>
            <person name="Keele B.F."/>
        </authorList>
    </citation>
    <scope>NUCLEOTIDE SEQUENCE [LARGE SCALE GENOMIC DNA]</scope>
    <source>
        <strain evidence="3 4">YL28-9</strain>
    </source>
</reference>
<protein>
    <recommendedName>
        <fullName evidence="2">UPF0102 protein C7T94_00910</fullName>
    </recommendedName>
</protein>
<accession>A0A2T3HQI0</accession>
<dbReference type="SUPFAM" id="SSF52980">
    <property type="entry name" value="Restriction endonuclease-like"/>
    <property type="match status" value="1"/>
</dbReference>
<evidence type="ECO:0000313" key="3">
    <source>
        <dbReference type="EMBL" id="PST84725.1"/>
    </source>
</evidence>